<dbReference type="EMBL" id="CM042881">
    <property type="protein sequence ID" value="KAI4386726.1"/>
    <property type="molecule type" value="Genomic_DNA"/>
</dbReference>
<name>A0ACB9S878_9MYRT</name>
<accession>A0ACB9S878</accession>
<gene>
    <name evidence="1" type="ORF">MLD38_004634</name>
</gene>
<evidence type="ECO:0000313" key="2">
    <source>
        <dbReference type="Proteomes" id="UP001057402"/>
    </source>
</evidence>
<proteinExistence type="predicted"/>
<sequence length="438" mass="50707">MGWLRRIFGIPNHSECSFCYATDQGHTAFSSDDLRASEEESESPEEQDGEEGYRLITKCRSPMSELFSHFGHGQELWPSSFYETEGAGSSNCHQFKFWDTEQISIFPEHRIWDSENWSRYFFHQPKIDHEFSTSGQGIFNGEQEQSQPTCYVCGKLIPYDEFGRLSCLKHPFWTLKCCHSHLSDGTPLCSSCERFEARDTRYATLDDGRVICSECLETAVMNPKDCQRIYLEVKEFYKSLDMEIEERIPIHLVNKFEMEKKMSKRKQRGETVGLCEPLLQPSICTMIERPIKIGDDNKIIEIRKELYTLVRNVKIKGIFLLYGFPRMLTKSILVHEMMHVWLAFGGSSSSSLGYIDLHPEVREGICQVMAHMWLSSEIKSLPSRRGAEIRLGEFFKYNIENSKLEHYGSGFRKGNKAVVNCGLKWTLNYIRMTGNFPP</sequence>
<evidence type="ECO:0000313" key="1">
    <source>
        <dbReference type="EMBL" id="KAI4386726.1"/>
    </source>
</evidence>
<reference evidence="2" key="1">
    <citation type="journal article" date="2023" name="Front. Plant Sci.">
        <title>Chromosomal-level genome assembly of Melastoma candidum provides insights into trichome evolution.</title>
        <authorList>
            <person name="Zhong Y."/>
            <person name="Wu W."/>
            <person name="Sun C."/>
            <person name="Zou P."/>
            <person name="Liu Y."/>
            <person name="Dai S."/>
            <person name="Zhou R."/>
        </authorList>
    </citation>
    <scope>NUCLEOTIDE SEQUENCE [LARGE SCALE GENOMIC DNA]</scope>
</reference>
<protein>
    <submittedName>
        <fullName evidence="1">Uncharacterized protein</fullName>
    </submittedName>
</protein>
<organism evidence="1 2">
    <name type="scientific">Melastoma candidum</name>
    <dbReference type="NCBI Taxonomy" id="119954"/>
    <lineage>
        <taxon>Eukaryota</taxon>
        <taxon>Viridiplantae</taxon>
        <taxon>Streptophyta</taxon>
        <taxon>Embryophyta</taxon>
        <taxon>Tracheophyta</taxon>
        <taxon>Spermatophyta</taxon>
        <taxon>Magnoliopsida</taxon>
        <taxon>eudicotyledons</taxon>
        <taxon>Gunneridae</taxon>
        <taxon>Pentapetalae</taxon>
        <taxon>rosids</taxon>
        <taxon>malvids</taxon>
        <taxon>Myrtales</taxon>
        <taxon>Melastomataceae</taxon>
        <taxon>Melastomatoideae</taxon>
        <taxon>Melastomateae</taxon>
        <taxon>Melastoma</taxon>
    </lineage>
</organism>
<dbReference type="Proteomes" id="UP001057402">
    <property type="component" value="Chromosome 2"/>
</dbReference>
<keyword evidence="2" id="KW-1185">Reference proteome</keyword>
<comment type="caution">
    <text evidence="1">The sequence shown here is derived from an EMBL/GenBank/DDBJ whole genome shotgun (WGS) entry which is preliminary data.</text>
</comment>